<name>A0ABD0KRN4_9CAEN</name>
<accession>A0ABD0KRN4</accession>
<dbReference type="EMBL" id="JACVVK020000137">
    <property type="protein sequence ID" value="KAK7489513.1"/>
    <property type="molecule type" value="Genomic_DNA"/>
</dbReference>
<comment type="caution">
    <text evidence="2">The sequence shown here is derived from an EMBL/GenBank/DDBJ whole genome shotgun (WGS) entry which is preliminary data.</text>
</comment>
<protein>
    <submittedName>
        <fullName evidence="2">Uncharacterized protein</fullName>
    </submittedName>
</protein>
<gene>
    <name evidence="2" type="ORF">BaRGS_00019312</name>
</gene>
<feature type="region of interest" description="Disordered" evidence="1">
    <location>
        <begin position="1"/>
        <end position="26"/>
    </location>
</feature>
<proteinExistence type="predicted"/>
<evidence type="ECO:0000313" key="3">
    <source>
        <dbReference type="Proteomes" id="UP001519460"/>
    </source>
</evidence>
<evidence type="ECO:0000313" key="2">
    <source>
        <dbReference type="EMBL" id="KAK7489513.1"/>
    </source>
</evidence>
<dbReference type="Proteomes" id="UP001519460">
    <property type="component" value="Unassembled WGS sequence"/>
</dbReference>
<reference evidence="2 3" key="1">
    <citation type="journal article" date="2023" name="Sci. Data">
        <title>Genome assembly of the Korean intertidal mud-creeper Batillaria attramentaria.</title>
        <authorList>
            <person name="Patra A.K."/>
            <person name="Ho P.T."/>
            <person name="Jun S."/>
            <person name="Lee S.J."/>
            <person name="Kim Y."/>
            <person name="Won Y.J."/>
        </authorList>
    </citation>
    <scope>NUCLEOTIDE SEQUENCE [LARGE SCALE GENOMIC DNA]</scope>
    <source>
        <strain evidence="2">Wonlab-2016</strain>
    </source>
</reference>
<sequence length="115" mass="12897">MERKVKGAKNSVNQGSPKNRRDNKEKRACFCSSPYHTAIFITLKTRIIAVISKSPSVPQQRTTVVTQHSRPGCMYTPCTPRPPQVEKPAMGRCYSIYGYLTSLTSGWPGRRVPKV</sequence>
<keyword evidence="3" id="KW-1185">Reference proteome</keyword>
<evidence type="ECO:0000256" key="1">
    <source>
        <dbReference type="SAM" id="MobiDB-lite"/>
    </source>
</evidence>
<organism evidence="2 3">
    <name type="scientific">Batillaria attramentaria</name>
    <dbReference type="NCBI Taxonomy" id="370345"/>
    <lineage>
        <taxon>Eukaryota</taxon>
        <taxon>Metazoa</taxon>
        <taxon>Spiralia</taxon>
        <taxon>Lophotrochozoa</taxon>
        <taxon>Mollusca</taxon>
        <taxon>Gastropoda</taxon>
        <taxon>Caenogastropoda</taxon>
        <taxon>Sorbeoconcha</taxon>
        <taxon>Cerithioidea</taxon>
        <taxon>Batillariidae</taxon>
        <taxon>Batillaria</taxon>
    </lineage>
</organism>
<dbReference type="AlphaFoldDB" id="A0ABD0KRN4"/>